<dbReference type="InterPro" id="IPR017871">
    <property type="entry name" value="ABC_transporter-like_CS"/>
</dbReference>
<dbReference type="InterPro" id="IPR017911">
    <property type="entry name" value="MacB-like_ATP-bd"/>
</dbReference>
<accession>A0A095A0H7</accession>
<proteinExistence type="inferred from homology"/>
<dbReference type="GO" id="GO:0005524">
    <property type="term" value="F:ATP binding"/>
    <property type="evidence" value="ECO:0007669"/>
    <property type="project" value="UniProtKB-KW"/>
</dbReference>
<evidence type="ECO:0000259" key="6">
    <source>
        <dbReference type="PROSITE" id="PS50893"/>
    </source>
</evidence>
<evidence type="ECO:0000313" key="8">
    <source>
        <dbReference type="Proteomes" id="UP000033731"/>
    </source>
</evidence>
<dbReference type="RefSeq" id="WP_034441836.1">
    <property type="nucleotide sequence ID" value="NZ_JMTK01000005.1"/>
</dbReference>
<dbReference type="GO" id="GO:0016887">
    <property type="term" value="F:ATP hydrolysis activity"/>
    <property type="evidence" value="ECO:0007669"/>
    <property type="project" value="InterPro"/>
</dbReference>
<evidence type="ECO:0000256" key="5">
    <source>
        <dbReference type="ARBA" id="ARBA00022967"/>
    </source>
</evidence>
<reference evidence="7 8" key="1">
    <citation type="journal article" date="2015" name="Phytopathology">
        <title>Genomes of Candidatus Liberibacter solanacearum haplotype A from New Zealand and the USA suggest significant genome plasticity in the species.</title>
        <authorList>
            <person name="Thompson S.M."/>
            <person name="Johnson C.P."/>
            <person name="Lu A.Y."/>
            <person name="Frampton R.A."/>
            <person name="Sullivan K.L."/>
            <person name="Fiers M.W."/>
            <person name="Crowhurst R.N."/>
            <person name="Pitman A.R."/>
            <person name="Scott I."/>
            <person name="Gudmestad N.C."/>
            <person name="Smith G.R."/>
        </authorList>
    </citation>
    <scope>NUCLEOTIDE SEQUENCE [LARGE SCALE GENOMIC DNA]</scope>
    <source>
        <strain evidence="7 8">LsoNZ1</strain>
    </source>
</reference>
<dbReference type="PATRIC" id="fig|556287.8.peg.1212"/>
<dbReference type="InterPro" id="IPR003439">
    <property type="entry name" value="ABC_transporter-like_ATP-bd"/>
</dbReference>
<keyword evidence="7" id="KW-0449">Lipoprotein</keyword>
<protein>
    <submittedName>
        <fullName evidence="7">Lipoprotein releasing system ATP-binding protein LolD</fullName>
    </submittedName>
</protein>
<dbReference type="InterPro" id="IPR015854">
    <property type="entry name" value="ABC_transpr_LolD-like"/>
</dbReference>
<dbReference type="Pfam" id="PF00005">
    <property type="entry name" value="ABC_tran"/>
    <property type="match status" value="1"/>
</dbReference>
<evidence type="ECO:0000313" key="7">
    <source>
        <dbReference type="EMBL" id="KJZ81326.1"/>
    </source>
</evidence>
<dbReference type="PANTHER" id="PTHR24220">
    <property type="entry name" value="IMPORT ATP-BINDING PROTEIN"/>
    <property type="match status" value="1"/>
</dbReference>
<dbReference type="SMART" id="SM00382">
    <property type="entry name" value="AAA"/>
    <property type="match status" value="1"/>
</dbReference>
<dbReference type="InterPro" id="IPR003593">
    <property type="entry name" value="AAA+_ATPase"/>
</dbReference>
<dbReference type="SUPFAM" id="SSF52540">
    <property type="entry name" value="P-loop containing nucleoside triphosphate hydrolases"/>
    <property type="match status" value="1"/>
</dbReference>
<evidence type="ECO:0000256" key="2">
    <source>
        <dbReference type="ARBA" id="ARBA00022448"/>
    </source>
</evidence>
<name>A0A095A0H7_9HYPH</name>
<keyword evidence="8" id="KW-1185">Reference proteome</keyword>
<comment type="similarity">
    <text evidence="1">Belongs to the ABC transporter superfamily.</text>
</comment>
<dbReference type="AlphaFoldDB" id="A0A095A0H7"/>
<keyword evidence="5" id="KW-1278">Translocase</keyword>
<dbReference type="InterPro" id="IPR027417">
    <property type="entry name" value="P-loop_NTPase"/>
</dbReference>
<sequence length="228" mass="25079">MLSNTEVLLLQNIKHSYYQVGKSFPVLENVHLSLKKGEMVALVSPSGTGKSTILHIAGLLENPDKGDIIIDSQSCNQLSDEKKAFLRCTKIGFVYQAHRLLTDFSVIENIIIPQIIAGVDHNTAHQRAMEILDYMGMAPYANRNSSDISGGEQQRVAICRAVANKPLIVLADEPTGNLDPKTAQRVFGFLKDLVARFGLATLVATHNHDLASQMDRQITIKDGMIDIL</sequence>
<evidence type="ECO:0000256" key="1">
    <source>
        <dbReference type="ARBA" id="ARBA00005417"/>
    </source>
</evidence>
<dbReference type="CDD" id="cd03255">
    <property type="entry name" value="ABC_MJ0796_LolCDE_FtsE"/>
    <property type="match status" value="1"/>
</dbReference>
<comment type="caution">
    <text evidence="7">The sequence shown here is derived from an EMBL/GenBank/DDBJ whole genome shotgun (WGS) entry which is preliminary data.</text>
</comment>
<keyword evidence="3" id="KW-0547">Nucleotide-binding</keyword>
<evidence type="ECO:0000256" key="4">
    <source>
        <dbReference type="ARBA" id="ARBA00022840"/>
    </source>
</evidence>
<dbReference type="GO" id="GO:0005886">
    <property type="term" value="C:plasma membrane"/>
    <property type="evidence" value="ECO:0007669"/>
    <property type="project" value="TreeGrafter"/>
</dbReference>
<evidence type="ECO:0000256" key="3">
    <source>
        <dbReference type="ARBA" id="ARBA00022741"/>
    </source>
</evidence>
<dbReference type="PROSITE" id="PS50893">
    <property type="entry name" value="ABC_TRANSPORTER_2"/>
    <property type="match status" value="1"/>
</dbReference>
<dbReference type="PANTHER" id="PTHR24220:SF689">
    <property type="entry name" value="LIPOPROTEIN-RELEASING SYSTEM ATP-BINDING PROTEIN LOLD"/>
    <property type="match status" value="1"/>
</dbReference>
<dbReference type="Gene3D" id="3.40.50.300">
    <property type="entry name" value="P-loop containing nucleotide triphosphate hydrolases"/>
    <property type="match status" value="1"/>
</dbReference>
<gene>
    <name evidence="7" type="ORF">DJ66_1216</name>
</gene>
<feature type="domain" description="ABC transporter" evidence="6">
    <location>
        <begin position="8"/>
        <end position="227"/>
    </location>
</feature>
<dbReference type="Proteomes" id="UP000033731">
    <property type="component" value="Unassembled WGS sequence"/>
</dbReference>
<dbReference type="GO" id="GO:0022857">
    <property type="term" value="F:transmembrane transporter activity"/>
    <property type="evidence" value="ECO:0007669"/>
    <property type="project" value="TreeGrafter"/>
</dbReference>
<keyword evidence="2" id="KW-0813">Transport</keyword>
<keyword evidence="4 7" id="KW-0067">ATP-binding</keyword>
<dbReference type="GO" id="GO:0044874">
    <property type="term" value="P:lipoprotein localization to outer membrane"/>
    <property type="evidence" value="ECO:0007669"/>
    <property type="project" value="TreeGrafter"/>
</dbReference>
<dbReference type="GO" id="GO:0089705">
    <property type="term" value="P:protein localization to outer membrane"/>
    <property type="evidence" value="ECO:0007669"/>
    <property type="project" value="TreeGrafter"/>
</dbReference>
<dbReference type="PROSITE" id="PS00211">
    <property type="entry name" value="ABC_TRANSPORTER_1"/>
    <property type="match status" value="1"/>
</dbReference>
<dbReference type="EMBL" id="JMTK01000005">
    <property type="protein sequence ID" value="KJZ81326.1"/>
    <property type="molecule type" value="Genomic_DNA"/>
</dbReference>
<organism evidence="7 8">
    <name type="scientific">Candidatus Liberibacter solanacearum</name>
    <dbReference type="NCBI Taxonomy" id="556287"/>
    <lineage>
        <taxon>Bacteria</taxon>
        <taxon>Pseudomonadati</taxon>
        <taxon>Pseudomonadota</taxon>
        <taxon>Alphaproteobacteria</taxon>
        <taxon>Hyphomicrobiales</taxon>
        <taxon>Rhizobiaceae</taxon>
        <taxon>Liberibacter</taxon>
    </lineage>
</organism>